<accession>A0A9W6R6E2</accession>
<sequence length="64" mass="7088">MAGSWAGRPGFHGLWPSRAVTYSPPLRGLRWRIVAGLTGDIARRDPDDYCWFIGRADDVIESAA</sequence>
<organism evidence="1 2">
    <name type="scientific">Amycolatopsis taiwanensis</name>
    <dbReference type="NCBI Taxonomy" id="342230"/>
    <lineage>
        <taxon>Bacteria</taxon>
        <taxon>Bacillati</taxon>
        <taxon>Actinomycetota</taxon>
        <taxon>Actinomycetes</taxon>
        <taxon>Pseudonocardiales</taxon>
        <taxon>Pseudonocardiaceae</taxon>
        <taxon>Amycolatopsis</taxon>
    </lineage>
</organism>
<dbReference type="SUPFAM" id="SSF56801">
    <property type="entry name" value="Acetyl-CoA synthetase-like"/>
    <property type="match status" value="1"/>
</dbReference>
<gene>
    <name evidence="1" type="ORF">Atai01_61870</name>
</gene>
<evidence type="ECO:0000313" key="1">
    <source>
        <dbReference type="EMBL" id="GLY69568.1"/>
    </source>
</evidence>
<dbReference type="Gene3D" id="3.40.50.12780">
    <property type="entry name" value="N-terminal domain of ligase-like"/>
    <property type="match status" value="1"/>
</dbReference>
<dbReference type="AlphaFoldDB" id="A0A9W6R6E2"/>
<dbReference type="Proteomes" id="UP001165136">
    <property type="component" value="Unassembled WGS sequence"/>
</dbReference>
<comment type="caution">
    <text evidence="1">The sequence shown here is derived from an EMBL/GenBank/DDBJ whole genome shotgun (WGS) entry which is preliminary data.</text>
</comment>
<reference evidence="1" key="1">
    <citation type="submission" date="2023-03" db="EMBL/GenBank/DDBJ databases">
        <title>Amycolatopsis taiwanensis NBRC 103393.</title>
        <authorList>
            <person name="Ichikawa N."/>
            <person name="Sato H."/>
            <person name="Tonouchi N."/>
        </authorList>
    </citation>
    <scope>NUCLEOTIDE SEQUENCE</scope>
    <source>
        <strain evidence="1">NBRC 103393</strain>
    </source>
</reference>
<dbReference type="InterPro" id="IPR042099">
    <property type="entry name" value="ANL_N_sf"/>
</dbReference>
<keyword evidence="2" id="KW-1185">Reference proteome</keyword>
<evidence type="ECO:0000313" key="2">
    <source>
        <dbReference type="Proteomes" id="UP001165136"/>
    </source>
</evidence>
<name>A0A9W6R6E2_9PSEU</name>
<proteinExistence type="predicted"/>
<dbReference type="EMBL" id="BSTI01000017">
    <property type="protein sequence ID" value="GLY69568.1"/>
    <property type="molecule type" value="Genomic_DNA"/>
</dbReference>
<protein>
    <submittedName>
        <fullName evidence="1">Uncharacterized protein</fullName>
    </submittedName>
</protein>